<evidence type="ECO:0000313" key="2">
    <source>
        <dbReference type="EMBL" id="QNN76912.1"/>
    </source>
</evidence>
<dbReference type="RefSeq" id="WP_187572636.1">
    <property type="nucleotide sequence ID" value="NZ_CP060731.1"/>
</dbReference>
<accession>A0A7G9T9Y7</accession>
<evidence type="ECO:0000256" key="1">
    <source>
        <dbReference type="SAM" id="SignalP"/>
    </source>
</evidence>
<organism evidence="2 3">
    <name type="scientific">Pseudoxanthomonas mexicana</name>
    <dbReference type="NCBI Taxonomy" id="128785"/>
    <lineage>
        <taxon>Bacteria</taxon>
        <taxon>Pseudomonadati</taxon>
        <taxon>Pseudomonadota</taxon>
        <taxon>Gammaproteobacteria</taxon>
        <taxon>Lysobacterales</taxon>
        <taxon>Lysobacteraceae</taxon>
        <taxon>Pseudoxanthomonas</taxon>
    </lineage>
</organism>
<gene>
    <name evidence="2" type="ORF">IAE60_13320</name>
</gene>
<reference evidence="2 3" key="1">
    <citation type="submission" date="2020-08" db="EMBL/GenBank/DDBJ databases">
        <title>Streptomycin Non-resistant strain, P. mexicana.</title>
        <authorList>
            <person name="Ganesh-Kumar S."/>
            <person name="Zhe T."/>
            <person name="Yu Z."/>
            <person name="Min Y."/>
        </authorList>
    </citation>
    <scope>NUCLEOTIDE SEQUENCE [LARGE SCALE GENOMIC DNA]</scope>
    <source>
        <strain evidence="2 3">GTZY2</strain>
    </source>
</reference>
<sequence>MRNIMLTSVLLGLGSSHLAVAPAFSADAIRPPAALSSVHTARASEDVVIARVVSGRTGKDGSLYFGILAEQTVRGELKRSCARTSQSMKVGAKYVFFPTTNSEDECVDAGKAILRAIEIVTFEGEEYVAFIDPKYLYPGPASSVTTVSGELVDGTGTVVNWSGMPLIHFLKLIDNNPSPLKNPRPE</sequence>
<keyword evidence="1" id="KW-0732">Signal</keyword>
<dbReference type="AlphaFoldDB" id="A0A7G9T9Y7"/>
<dbReference type="EMBL" id="CP060731">
    <property type="protein sequence ID" value="QNN76912.1"/>
    <property type="molecule type" value="Genomic_DNA"/>
</dbReference>
<proteinExistence type="predicted"/>
<feature type="chain" id="PRO_5028996555" evidence="1">
    <location>
        <begin position="22"/>
        <end position="186"/>
    </location>
</feature>
<protein>
    <submittedName>
        <fullName evidence="2">Uncharacterized protein</fullName>
    </submittedName>
</protein>
<name>A0A7G9T9Y7_PSEMX</name>
<feature type="signal peptide" evidence="1">
    <location>
        <begin position="1"/>
        <end position="21"/>
    </location>
</feature>
<dbReference type="GeneID" id="81471958"/>
<evidence type="ECO:0000313" key="3">
    <source>
        <dbReference type="Proteomes" id="UP000515838"/>
    </source>
</evidence>
<dbReference type="Proteomes" id="UP000515838">
    <property type="component" value="Chromosome"/>
</dbReference>